<dbReference type="OrthoDB" id="9800897at2"/>
<evidence type="ECO:0000256" key="3">
    <source>
        <dbReference type="SAM" id="MobiDB-lite"/>
    </source>
</evidence>
<evidence type="ECO:0000256" key="1">
    <source>
        <dbReference type="ARBA" id="ARBA00022553"/>
    </source>
</evidence>
<feature type="region of interest" description="Disordered" evidence="3">
    <location>
        <begin position="128"/>
        <end position="177"/>
    </location>
</feature>
<accession>A0A0S4LUT4</accession>
<dbReference type="InterPro" id="IPR001789">
    <property type="entry name" value="Sig_transdc_resp-reg_receiver"/>
</dbReference>
<feature type="compositionally biased region" description="Polar residues" evidence="3">
    <location>
        <begin position="165"/>
        <end position="177"/>
    </location>
</feature>
<dbReference type="InterPro" id="IPR050595">
    <property type="entry name" value="Bact_response_regulator"/>
</dbReference>
<evidence type="ECO:0000256" key="2">
    <source>
        <dbReference type="PROSITE-ProRule" id="PRU00169"/>
    </source>
</evidence>
<evidence type="ECO:0000259" key="4">
    <source>
        <dbReference type="PROSITE" id="PS50110"/>
    </source>
</evidence>
<dbReference type="SMART" id="SM00448">
    <property type="entry name" value="REC"/>
    <property type="match status" value="1"/>
</dbReference>
<dbReference type="Pfam" id="PF00072">
    <property type="entry name" value="Response_reg"/>
    <property type="match status" value="1"/>
</dbReference>
<dbReference type="Proteomes" id="UP000199032">
    <property type="component" value="Unassembled WGS sequence"/>
</dbReference>
<protein>
    <recommendedName>
        <fullName evidence="4">Response regulatory domain-containing protein</fullName>
    </recommendedName>
</protein>
<dbReference type="PROSITE" id="PS50110">
    <property type="entry name" value="RESPONSE_REGULATORY"/>
    <property type="match status" value="1"/>
</dbReference>
<feature type="modified residue" description="4-aspartylphosphate" evidence="2">
    <location>
        <position position="51"/>
    </location>
</feature>
<dbReference type="InterPro" id="IPR011006">
    <property type="entry name" value="CheY-like_superfamily"/>
</dbReference>
<dbReference type="PANTHER" id="PTHR44591:SF3">
    <property type="entry name" value="RESPONSE REGULATORY DOMAIN-CONTAINING PROTEIN"/>
    <property type="match status" value="1"/>
</dbReference>
<evidence type="ECO:0000313" key="5">
    <source>
        <dbReference type="EMBL" id="CUS39780.1"/>
    </source>
</evidence>
<proteinExistence type="predicted"/>
<gene>
    <name evidence="5" type="ORF">COMA1_90054</name>
</gene>
<dbReference type="EMBL" id="CZQA01000015">
    <property type="protein sequence ID" value="CUS39780.1"/>
    <property type="molecule type" value="Genomic_DNA"/>
</dbReference>
<dbReference type="AlphaFoldDB" id="A0A0S4LUT4"/>
<keyword evidence="1 2" id="KW-0597">Phosphoprotein</keyword>
<sequence length="177" mass="19618">MHILIVEDDERIVSFMKRGLEAESYEVAIASSKAQTLDLTATCTYDVIILDIFLGPDDGLDICRALRQRGVRSSILLMTAKGTAEMEKASRSAGADAYLAKPFCFDDLIATVTRLEASGVRSERRWPPLERLRDSTETMGAEPFTKCDSPRPTNMTLSETDRTECISTSLSRISEQS</sequence>
<evidence type="ECO:0000313" key="6">
    <source>
        <dbReference type="Proteomes" id="UP000199032"/>
    </source>
</evidence>
<dbReference type="RefSeq" id="WP_090751368.1">
    <property type="nucleotide sequence ID" value="NZ_CZQA01000015.1"/>
</dbReference>
<reference evidence="5 6" key="1">
    <citation type="submission" date="2015-10" db="EMBL/GenBank/DDBJ databases">
        <authorList>
            <person name="Gilbert D.G."/>
        </authorList>
    </citation>
    <scope>NUCLEOTIDE SEQUENCE [LARGE SCALE GENOMIC DNA]</scope>
    <source>
        <strain evidence="5">COMA1</strain>
    </source>
</reference>
<dbReference type="GO" id="GO:0000160">
    <property type="term" value="P:phosphorelay signal transduction system"/>
    <property type="evidence" value="ECO:0007669"/>
    <property type="project" value="InterPro"/>
</dbReference>
<keyword evidence="6" id="KW-1185">Reference proteome</keyword>
<feature type="domain" description="Response regulatory" evidence="4">
    <location>
        <begin position="2"/>
        <end position="116"/>
    </location>
</feature>
<dbReference type="PANTHER" id="PTHR44591">
    <property type="entry name" value="STRESS RESPONSE REGULATOR PROTEIN 1"/>
    <property type="match status" value="1"/>
</dbReference>
<name>A0A0S4LUT4_9BACT</name>
<organism evidence="5 6">
    <name type="scientific">Candidatus Nitrospira nitrosa</name>
    <dbReference type="NCBI Taxonomy" id="1742972"/>
    <lineage>
        <taxon>Bacteria</taxon>
        <taxon>Pseudomonadati</taxon>
        <taxon>Nitrospirota</taxon>
        <taxon>Nitrospiria</taxon>
        <taxon>Nitrospirales</taxon>
        <taxon>Nitrospiraceae</taxon>
        <taxon>Nitrospira</taxon>
    </lineage>
</organism>
<dbReference type="SUPFAM" id="SSF52172">
    <property type="entry name" value="CheY-like"/>
    <property type="match status" value="1"/>
</dbReference>
<dbReference type="Gene3D" id="3.40.50.2300">
    <property type="match status" value="1"/>
</dbReference>
<dbReference type="STRING" id="1742972.COMA1_90054"/>